<evidence type="ECO:0000313" key="2">
    <source>
        <dbReference type="Proteomes" id="UP001075704"/>
    </source>
</evidence>
<accession>A0ABD4VPK3</accession>
<protein>
    <submittedName>
        <fullName evidence="1">Uncharacterized protein</fullName>
    </submittedName>
</protein>
<dbReference type="Proteomes" id="UP001075704">
    <property type="component" value="Unassembled WGS sequence"/>
</dbReference>
<dbReference type="AlphaFoldDB" id="A0ABD4VPK3"/>
<gene>
    <name evidence="1" type="ORF">O1422_03970</name>
</gene>
<dbReference type="RefSeq" id="WP_234059436.1">
    <property type="nucleotide sequence ID" value="NZ_JAPUAC010000002.1"/>
</dbReference>
<evidence type="ECO:0000313" key="1">
    <source>
        <dbReference type="EMBL" id="MCZ2653318.1"/>
    </source>
</evidence>
<comment type="caution">
    <text evidence="1">The sequence shown here is derived from an EMBL/GenBank/DDBJ whole genome shotgun (WGS) entry which is preliminary data.</text>
</comment>
<dbReference type="EMBL" id="JAPUAC010000002">
    <property type="protein sequence ID" value="MCZ2653318.1"/>
    <property type="molecule type" value="Genomic_DNA"/>
</dbReference>
<proteinExistence type="predicted"/>
<organism evidence="1 2">
    <name type="scientific">Bacteroides fragilis</name>
    <dbReference type="NCBI Taxonomy" id="817"/>
    <lineage>
        <taxon>Bacteria</taxon>
        <taxon>Pseudomonadati</taxon>
        <taxon>Bacteroidota</taxon>
        <taxon>Bacteroidia</taxon>
        <taxon>Bacteroidales</taxon>
        <taxon>Bacteroidaceae</taxon>
        <taxon>Bacteroides</taxon>
    </lineage>
</organism>
<sequence>MKWSLFQIKDRGETKNIANKHLFRLTAASCNPLPAKKQMKDIIELLQKERIKTVDPLKQGDQQQLSYLQQIDKALGWLKMIKENKLENVGKYDVCRLPELPSESSGLYSFYHIMQDYESPNIEDWEEYKTDGQALLLSVDDIIITRKS</sequence>
<reference evidence="1" key="1">
    <citation type="submission" date="2022-12" db="EMBL/GenBank/DDBJ databases">
        <title>Development of a Multilocus Sequence Typing Scheme for Bacteroides fragilis Based on Whole Genome Sequencing Data and Clinical Application.</title>
        <authorList>
            <person name="Nielsen F.D."/>
            <person name="Justesen U.S."/>
        </authorList>
    </citation>
    <scope>NUCLEOTIDE SEQUENCE</scope>
    <source>
        <strain evidence="1">BF_BC_ODE_DK_2015_2</strain>
    </source>
</reference>
<name>A0ABD4VPK3_BACFG</name>